<dbReference type="EMBL" id="JAYJLD010000014">
    <property type="protein sequence ID" value="MEB3102180.1"/>
    <property type="molecule type" value="Genomic_DNA"/>
</dbReference>
<evidence type="ECO:0000256" key="8">
    <source>
        <dbReference type="ARBA" id="ARBA00022857"/>
    </source>
</evidence>
<feature type="binding site" evidence="18">
    <location>
        <begin position="142"/>
        <end position="148"/>
    </location>
    <ligand>
        <name>(6S)-NADPHX</name>
        <dbReference type="ChEBI" id="CHEBI:64076"/>
    </ligand>
</feature>
<protein>
    <recommendedName>
        <fullName evidence="19">Bifunctional NAD(P)H-hydrate repair enzyme</fullName>
    </recommendedName>
    <alternativeName>
        <fullName evidence="19">Nicotinamide nucleotide repair protein</fullName>
    </alternativeName>
    <domain>
        <recommendedName>
            <fullName evidence="19">ADP-dependent (S)-NAD(P)H-hydrate dehydratase</fullName>
            <ecNumber evidence="19">4.2.1.136</ecNumber>
        </recommendedName>
        <alternativeName>
            <fullName evidence="19">ADP-dependent NAD(P)HX dehydratase</fullName>
        </alternativeName>
    </domain>
    <domain>
        <recommendedName>
            <fullName evidence="19">NAD(P)H-hydrate epimerase</fullName>
            <ecNumber evidence="19">5.1.99.6</ecNumber>
        </recommendedName>
    </domain>
</protein>
<comment type="cofactor">
    <cofactor evidence="18 19">
        <name>K(+)</name>
        <dbReference type="ChEBI" id="CHEBI:29103"/>
    </cofactor>
    <text evidence="18 19">Binds 1 potassium ion per subunit.</text>
</comment>
<feature type="binding site" evidence="18">
    <location>
        <position position="153"/>
    </location>
    <ligand>
        <name>(6S)-NADPHX</name>
        <dbReference type="ChEBI" id="CHEBI:64076"/>
    </ligand>
</feature>
<evidence type="ECO:0000256" key="18">
    <source>
        <dbReference type="HAMAP-Rule" id="MF_01966"/>
    </source>
</evidence>
<comment type="caution">
    <text evidence="22">The sequence shown here is derived from an EMBL/GenBank/DDBJ whole genome shotgun (WGS) entry which is preliminary data.</text>
</comment>
<dbReference type="SUPFAM" id="SSF64153">
    <property type="entry name" value="YjeF N-terminal domain-like"/>
    <property type="match status" value="1"/>
</dbReference>
<evidence type="ECO:0000256" key="1">
    <source>
        <dbReference type="ARBA" id="ARBA00000013"/>
    </source>
</evidence>
<dbReference type="HAMAP" id="MF_01966">
    <property type="entry name" value="NADHX_epimerase"/>
    <property type="match status" value="1"/>
</dbReference>
<feature type="binding site" evidence="17">
    <location>
        <position position="468"/>
    </location>
    <ligand>
        <name>AMP</name>
        <dbReference type="ChEBI" id="CHEBI:456215"/>
    </ligand>
</feature>
<comment type="similarity">
    <text evidence="17">Belongs to the NnrD/CARKD family.</text>
</comment>
<evidence type="ECO:0000256" key="2">
    <source>
        <dbReference type="ARBA" id="ARBA00000909"/>
    </source>
</evidence>
<sequence length="522" mass="53984">MHLVTAEQMRRLDRHTIDAIGIPAAVLMENAGREAALQALDMSRSMRRIGKTGTSGDQPASVRWLVLAGKGNNGGDGLAAARHLLEAGIEAEVVYAEAPEALTGDALLQKKIAENLGIRLIVYTPGSLNWKAYDAVMDTLFGTGTQGAPREPYASLIREANGSGLPILAVDVPSGLNADTGEAYDPCIRAVRTVTLAFMKRGLATGPGAEYAGEVRVAPIGIPRVLAEQFGVDAFLLHEGLFREGFGIDPTLPRNADTHKGTYGHVLIAAGSRPMGGAGLMSSKAALRAGCGLVTWALPDRLADTLAGRLPEAMLAGMPDRGTGLWTADTADRLLELAAGKDALVIGPGLGRFPQDSGWLRAVWEGANVPLVVDADALNIIADAGDFASWKRTTRPVIVTPHPGEMARLAGVAIGDVQRDRIGTARRYALQHGLTVVLKGAGTVVAAPDGIVYVNTTGNPGMATGGAGDVLAGVLGSLLAQGLDAAAAAALGVYLHGAAGDRAAAKRQTPASLIAGDIIEEL</sequence>
<dbReference type="Gene3D" id="3.40.50.10260">
    <property type="entry name" value="YjeF N-terminal domain"/>
    <property type="match status" value="1"/>
</dbReference>
<evidence type="ECO:0000256" key="6">
    <source>
        <dbReference type="ARBA" id="ARBA00022741"/>
    </source>
</evidence>
<evidence type="ECO:0000256" key="3">
    <source>
        <dbReference type="ARBA" id="ARBA00006001"/>
    </source>
</evidence>
<dbReference type="InterPro" id="IPR030677">
    <property type="entry name" value="Nnr"/>
</dbReference>
<feature type="domain" description="YjeF N-terminal" evidence="21">
    <location>
        <begin position="9"/>
        <end position="228"/>
    </location>
</feature>
<comment type="similarity">
    <text evidence="3 19">In the N-terminal section; belongs to the NnrE/AIBP family.</text>
</comment>
<evidence type="ECO:0000256" key="14">
    <source>
        <dbReference type="ARBA" id="ARBA00025153"/>
    </source>
</evidence>
<evidence type="ECO:0000256" key="5">
    <source>
        <dbReference type="ARBA" id="ARBA00022723"/>
    </source>
</evidence>
<evidence type="ECO:0000256" key="19">
    <source>
        <dbReference type="PIRNR" id="PIRNR017184"/>
    </source>
</evidence>
<evidence type="ECO:0000256" key="7">
    <source>
        <dbReference type="ARBA" id="ARBA00022840"/>
    </source>
</evidence>
<evidence type="ECO:0000256" key="13">
    <source>
        <dbReference type="ARBA" id="ARBA00023268"/>
    </source>
</evidence>
<evidence type="ECO:0000256" key="11">
    <source>
        <dbReference type="ARBA" id="ARBA00023235"/>
    </source>
</evidence>
<organism evidence="22 23">
    <name type="scientific">Ferviditalea candida</name>
    <dbReference type="NCBI Taxonomy" id="3108399"/>
    <lineage>
        <taxon>Bacteria</taxon>
        <taxon>Bacillati</taxon>
        <taxon>Bacillota</taxon>
        <taxon>Bacilli</taxon>
        <taxon>Bacillales</taxon>
        <taxon>Paenibacillaceae</taxon>
        <taxon>Ferviditalea</taxon>
    </lineage>
</organism>
<feature type="binding site" evidence="18">
    <location>
        <position position="73"/>
    </location>
    <ligand>
        <name>K(+)</name>
        <dbReference type="ChEBI" id="CHEBI:29103"/>
    </ligand>
</feature>
<dbReference type="EC" id="4.2.1.136" evidence="19"/>
<feature type="domain" description="YjeF C-terminal" evidence="20">
    <location>
        <begin position="243"/>
        <end position="522"/>
    </location>
</feature>
<dbReference type="CDD" id="cd01171">
    <property type="entry name" value="YXKO-related"/>
    <property type="match status" value="1"/>
</dbReference>
<evidence type="ECO:0000259" key="20">
    <source>
        <dbReference type="PROSITE" id="PS51383"/>
    </source>
</evidence>
<feature type="binding site" evidence="17">
    <location>
        <position position="402"/>
    </location>
    <ligand>
        <name>(6S)-NADPHX</name>
        <dbReference type="ChEBI" id="CHEBI:64076"/>
    </ligand>
</feature>
<dbReference type="NCBIfam" id="TIGR00197">
    <property type="entry name" value="yjeF_nterm"/>
    <property type="match status" value="1"/>
</dbReference>
<dbReference type="Proteomes" id="UP001310386">
    <property type="component" value="Unassembled WGS sequence"/>
</dbReference>
<evidence type="ECO:0000256" key="4">
    <source>
        <dbReference type="ARBA" id="ARBA00009524"/>
    </source>
</evidence>
<dbReference type="RefSeq" id="WP_371754298.1">
    <property type="nucleotide sequence ID" value="NZ_JAYJLD010000014.1"/>
</dbReference>
<keyword evidence="9 18" id="KW-0630">Potassium</keyword>
<comment type="cofactor">
    <cofactor evidence="17">
        <name>Mg(2+)</name>
        <dbReference type="ChEBI" id="CHEBI:18420"/>
    </cofactor>
</comment>
<comment type="catalytic activity">
    <reaction evidence="15 17 19">
        <text>(6S)-NADHX + ADP = AMP + phosphate + NADH + H(+)</text>
        <dbReference type="Rhea" id="RHEA:32223"/>
        <dbReference type="ChEBI" id="CHEBI:15378"/>
        <dbReference type="ChEBI" id="CHEBI:43474"/>
        <dbReference type="ChEBI" id="CHEBI:57945"/>
        <dbReference type="ChEBI" id="CHEBI:64074"/>
        <dbReference type="ChEBI" id="CHEBI:456215"/>
        <dbReference type="ChEBI" id="CHEBI:456216"/>
        <dbReference type="EC" id="4.2.1.136"/>
    </reaction>
</comment>
<proteinExistence type="inferred from homology"/>
<evidence type="ECO:0000313" key="22">
    <source>
        <dbReference type="EMBL" id="MEB3102180.1"/>
    </source>
</evidence>
<feature type="binding site" evidence="17">
    <location>
        <position position="278"/>
    </location>
    <ligand>
        <name>(6S)-NADPHX</name>
        <dbReference type="ChEBI" id="CHEBI:64076"/>
    </ligand>
</feature>
<comment type="similarity">
    <text evidence="18">Belongs to the NnrE/AIBP family.</text>
</comment>
<accession>A0ABU5ZM52</accession>
<dbReference type="Gene3D" id="3.40.1190.20">
    <property type="match status" value="1"/>
</dbReference>
<keyword evidence="8 17" id="KW-0521">NADP</keyword>
<keyword evidence="5 18" id="KW-0479">Metal-binding</keyword>
<gene>
    <name evidence="17" type="primary">nnrD</name>
    <name evidence="18" type="synonym">nnrE</name>
    <name evidence="22" type="ORF">VF724_10950</name>
</gene>
<dbReference type="InterPro" id="IPR029056">
    <property type="entry name" value="Ribokinase-like"/>
</dbReference>
<comment type="catalytic activity">
    <reaction evidence="16 17 19">
        <text>(6S)-NADPHX + ADP = AMP + phosphate + NADPH + H(+)</text>
        <dbReference type="Rhea" id="RHEA:32235"/>
        <dbReference type="ChEBI" id="CHEBI:15378"/>
        <dbReference type="ChEBI" id="CHEBI:43474"/>
        <dbReference type="ChEBI" id="CHEBI:57783"/>
        <dbReference type="ChEBI" id="CHEBI:64076"/>
        <dbReference type="ChEBI" id="CHEBI:456215"/>
        <dbReference type="ChEBI" id="CHEBI:456216"/>
        <dbReference type="EC" id="4.2.1.136"/>
    </reaction>
</comment>
<dbReference type="Pfam" id="PF01256">
    <property type="entry name" value="Carb_kinase"/>
    <property type="match status" value="1"/>
</dbReference>
<comment type="function">
    <text evidence="14 19">Bifunctional enzyme that catalyzes the epimerization of the S- and R-forms of NAD(P)HX and the dehydration of the S-form of NAD(P)HX at the expense of ADP, which is converted to AMP. This allows the repair of both epimers of NAD(P)HX, a damaged form of NAD(P)H that is a result of enzymatic or heat-dependent hydration.</text>
</comment>
<feature type="binding site" evidence="17">
    <location>
        <position position="349"/>
    </location>
    <ligand>
        <name>(6S)-NADPHX</name>
        <dbReference type="ChEBI" id="CHEBI:64076"/>
    </ligand>
</feature>
<dbReference type="InterPro" id="IPR036652">
    <property type="entry name" value="YjeF_N_dom_sf"/>
</dbReference>
<feature type="binding site" evidence="18">
    <location>
        <position position="174"/>
    </location>
    <ligand>
        <name>K(+)</name>
        <dbReference type="ChEBI" id="CHEBI:29103"/>
    </ligand>
</feature>
<comment type="subunit">
    <text evidence="17">Homotetramer.</text>
</comment>
<reference evidence="22" key="1">
    <citation type="submission" date="2023-12" db="EMBL/GenBank/DDBJ databases">
        <title>Fervidustalea candida gen. nov., sp. nov., a novel member of the family Paenibacillaceae isolated from a geothermal area.</title>
        <authorList>
            <person name="Li W.-J."/>
            <person name="Jiao J.-Y."/>
            <person name="Chen Y."/>
        </authorList>
    </citation>
    <scope>NUCLEOTIDE SEQUENCE</scope>
    <source>
        <strain evidence="22">SYSU GA230002</strain>
    </source>
</reference>
<feature type="binding site" evidence="18">
    <location>
        <begin position="72"/>
        <end position="76"/>
    </location>
    <ligand>
        <name>(6S)-NADPHX</name>
        <dbReference type="ChEBI" id="CHEBI:64076"/>
    </ligand>
</feature>
<comment type="function">
    <text evidence="18">Catalyzes the epimerization of the S- and R-forms of NAD(P)HX, a damaged form of NAD(P)H that is a result of enzymatic or heat-dependent hydration. This is a prerequisite for the S-specific NAD(P)H-hydrate dehydratase to allow the repair of both epimers of NAD(P)HX.</text>
</comment>
<feature type="binding site" evidence="17">
    <location>
        <begin position="439"/>
        <end position="443"/>
    </location>
    <ligand>
        <name>AMP</name>
        <dbReference type="ChEBI" id="CHEBI:456215"/>
    </ligand>
</feature>
<dbReference type="PANTHER" id="PTHR12592:SF0">
    <property type="entry name" value="ATP-DEPENDENT (S)-NAD(P)H-HYDRATE DEHYDRATASE"/>
    <property type="match status" value="1"/>
</dbReference>
<comment type="catalytic activity">
    <reaction evidence="2 18 19">
        <text>(6R)-NADPHX = (6S)-NADPHX</text>
        <dbReference type="Rhea" id="RHEA:32227"/>
        <dbReference type="ChEBI" id="CHEBI:64076"/>
        <dbReference type="ChEBI" id="CHEBI:64077"/>
        <dbReference type="EC" id="5.1.99.6"/>
    </reaction>
</comment>
<dbReference type="SUPFAM" id="SSF53613">
    <property type="entry name" value="Ribokinase-like"/>
    <property type="match status" value="1"/>
</dbReference>
<feature type="binding site" evidence="18">
    <location>
        <position position="138"/>
    </location>
    <ligand>
        <name>K(+)</name>
        <dbReference type="ChEBI" id="CHEBI:29103"/>
    </ligand>
</feature>
<dbReference type="PROSITE" id="PS51385">
    <property type="entry name" value="YJEF_N"/>
    <property type="match status" value="1"/>
</dbReference>
<dbReference type="InterPro" id="IPR017953">
    <property type="entry name" value="Carbohydrate_kinase_pred_CS"/>
</dbReference>
<comment type="function">
    <text evidence="17">Catalyzes the dehydration of the S-form of NAD(P)HX at the expense of ADP, which is converted to AMP. Together with NAD(P)HX epimerase, which catalyzes the epimerization of the S- and R-forms, the enzyme allows the repair of both epimers of NAD(P)HX, a damaged form of NAD(P)H that is a result of enzymatic or heat-dependent hydration.</text>
</comment>
<evidence type="ECO:0000256" key="15">
    <source>
        <dbReference type="ARBA" id="ARBA00048238"/>
    </source>
</evidence>
<evidence type="ECO:0000256" key="16">
    <source>
        <dbReference type="ARBA" id="ARBA00049209"/>
    </source>
</evidence>
<comment type="similarity">
    <text evidence="4 19">In the C-terminal section; belongs to the NnrD/CARKD family.</text>
</comment>
<name>A0ABU5ZM52_9BACL</name>
<dbReference type="EC" id="5.1.99.6" evidence="19"/>
<comment type="catalytic activity">
    <reaction evidence="1 18 19">
        <text>(6R)-NADHX = (6S)-NADHX</text>
        <dbReference type="Rhea" id="RHEA:32215"/>
        <dbReference type="ChEBI" id="CHEBI:64074"/>
        <dbReference type="ChEBI" id="CHEBI:64075"/>
        <dbReference type="EC" id="5.1.99.6"/>
    </reaction>
</comment>
<keyword evidence="12 17" id="KW-0456">Lyase</keyword>
<dbReference type="Pfam" id="PF03853">
    <property type="entry name" value="YjeF_N"/>
    <property type="match status" value="1"/>
</dbReference>
<evidence type="ECO:0000256" key="10">
    <source>
        <dbReference type="ARBA" id="ARBA00023027"/>
    </source>
</evidence>
<feature type="binding site" evidence="18">
    <location>
        <position position="171"/>
    </location>
    <ligand>
        <name>(6S)-NADPHX</name>
        <dbReference type="ChEBI" id="CHEBI:64076"/>
    </ligand>
</feature>
<dbReference type="PROSITE" id="PS51383">
    <property type="entry name" value="YJEF_C_3"/>
    <property type="match status" value="1"/>
</dbReference>
<dbReference type="InterPro" id="IPR000631">
    <property type="entry name" value="CARKD"/>
</dbReference>
<keyword evidence="10 17" id="KW-0520">NAD</keyword>
<dbReference type="PANTHER" id="PTHR12592">
    <property type="entry name" value="ATP-DEPENDENT (S)-NAD(P)H-HYDRATE DEHYDRATASE FAMILY MEMBER"/>
    <property type="match status" value="1"/>
</dbReference>
<evidence type="ECO:0000256" key="12">
    <source>
        <dbReference type="ARBA" id="ARBA00023239"/>
    </source>
</evidence>
<keyword evidence="13" id="KW-0511">Multifunctional enzyme</keyword>
<keyword evidence="6 17" id="KW-0547">Nucleotide-binding</keyword>
<dbReference type="HAMAP" id="MF_01965">
    <property type="entry name" value="NADHX_dehydratase"/>
    <property type="match status" value="1"/>
</dbReference>
<evidence type="ECO:0000259" key="21">
    <source>
        <dbReference type="PROSITE" id="PS51385"/>
    </source>
</evidence>
<feature type="binding site" evidence="17">
    <location>
        <position position="469"/>
    </location>
    <ligand>
        <name>(6S)-NADPHX</name>
        <dbReference type="ChEBI" id="CHEBI:64076"/>
    </ligand>
</feature>
<keyword evidence="11 18" id="KW-0413">Isomerase</keyword>
<evidence type="ECO:0000256" key="17">
    <source>
        <dbReference type="HAMAP-Rule" id="MF_01965"/>
    </source>
</evidence>
<keyword evidence="7 17" id="KW-0067">ATP-binding</keyword>
<dbReference type="NCBIfam" id="TIGR00196">
    <property type="entry name" value="yjeF_cterm"/>
    <property type="match status" value="1"/>
</dbReference>
<dbReference type="PIRSF" id="PIRSF017184">
    <property type="entry name" value="Nnr"/>
    <property type="match status" value="1"/>
</dbReference>
<evidence type="ECO:0000256" key="9">
    <source>
        <dbReference type="ARBA" id="ARBA00022958"/>
    </source>
</evidence>
<evidence type="ECO:0000313" key="23">
    <source>
        <dbReference type="Proteomes" id="UP001310386"/>
    </source>
</evidence>
<dbReference type="InterPro" id="IPR004443">
    <property type="entry name" value="YjeF_N_dom"/>
</dbReference>
<dbReference type="PROSITE" id="PS01050">
    <property type="entry name" value="YJEF_C_2"/>
    <property type="match status" value="1"/>
</dbReference>
<keyword evidence="23" id="KW-1185">Reference proteome</keyword>